<accession>A0A4V1RV93</accession>
<protein>
    <submittedName>
        <fullName evidence="6">ABC transporter substrate-binding protein</fullName>
    </submittedName>
</protein>
<evidence type="ECO:0000256" key="4">
    <source>
        <dbReference type="SAM" id="SignalP"/>
    </source>
</evidence>
<dbReference type="InterPro" id="IPR039424">
    <property type="entry name" value="SBP_5"/>
</dbReference>
<feature type="signal peptide" evidence="4">
    <location>
        <begin position="1"/>
        <end position="31"/>
    </location>
</feature>
<dbReference type="PANTHER" id="PTHR30290">
    <property type="entry name" value="PERIPLASMIC BINDING COMPONENT OF ABC TRANSPORTER"/>
    <property type="match status" value="1"/>
</dbReference>
<feature type="domain" description="Solute-binding protein family 5" evidence="5">
    <location>
        <begin position="111"/>
        <end position="514"/>
    </location>
</feature>
<dbReference type="GO" id="GO:0030288">
    <property type="term" value="C:outer membrane-bounded periplasmic space"/>
    <property type="evidence" value="ECO:0007669"/>
    <property type="project" value="TreeGrafter"/>
</dbReference>
<dbReference type="InterPro" id="IPR000914">
    <property type="entry name" value="SBP_5_dom"/>
</dbReference>
<name>A0A4V1RV93_9HYPH</name>
<dbReference type="InterPro" id="IPR030678">
    <property type="entry name" value="Peptide/Ni-bd"/>
</dbReference>
<dbReference type="RefSeq" id="WP_129222713.1">
    <property type="nucleotide sequence ID" value="NZ_QYBB01000001.1"/>
</dbReference>
<comment type="subcellular location">
    <subcellularLocation>
        <location evidence="1">Periplasm</location>
    </subcellularLocation>
</comment>
<dbReference type="GO" id="GO:0015833">
    <property type="term" value="P:peptide transport"/>
    <property type="evidence" value="ECO:0007669"/>
    <property type="project" value="TreeGrafter"/>
</dbReference>
<dbReference type="OrthoDB" id="9803988at2"/>
<dbReference type="CDD" id="cd08497">
    <property type="entry name" value="MbnE-like"/>
    <property type="match status" value="1"/>
</dbReference>
<keyword evidence="7" id="KW-1185">Reference proteome</keyword>
<dbReference type="PANTHER" id="PTHR30290:SF64">
    <property type="entry name" value="ABC TRANSPORTER PERIPLASMIC BINDING PROTEIN"/>
    <property type="match status" value="1"/>
</dbReference>
<evidence type="ECO:0000256" key="1">
    <source>
        <dbReference type="ARBA" id="ARBA00004418"/>
    </source>
</evidence>
<reference evidence="6 7" key="1">
    <citation type="submission" date="2018-12" db="EMBL/GenBank/DDBJ databases">
        <authorList>
            <person name="Grouzdev D.S."/>
            <person name="Krutkina M.S."/>
        </authorList>
    </citation>
    <scope>NUCLEOTIDE SEQUENCE [LARGE SCALE GENOMIC DNA]</scope>
    <source>
        <strain evidence="6 7">RmlP026</strain>
    </source>
</reference>
<dbReference type="Pfam" id="PF00496">
    <property type="entry name" value="SBP_bac_5"/>
    <property type="match status" value="1"/>
</dbReference>
<gene>
    <name evidence="6" type="ORF">D3273_00955</name>
</gene>
<evidence type="ECO:0000313" key="7">
    <source>
        <dbReference type="Proteomes" id="UP000290759"/>
    </source>
</evidence>
<evidence type="ECO:0000313" key="6">
    <source>
        <dbReference type="EMBL" id="RYC33854.1"/>
    </source>
</evidence>
<dbReference type="Proteomes" id="UP000290759">
    <property type="component" value="Unassembled WGS sequence"/>
</dbReference>
<dbReference type="Gene3D" id="3.40.190.10">
    <property type="entry name" value="Periplasmic binding protein-like II"/>
    <property type="match status" value="1"/>
</dbReference>
<reference evidence="6 7" key="2">
    <citation type="submission" date="2019-02" db="EMBL/GenBank/DDBJ databases">
        <title>'Lichenibacterium ramalinii' gen. nov. sp. nov., 'Lichenibacterium minor' gen. nov. sp. nov.</title>
        <authorList>
            <person name="Pankratov T."/>
        </authorList>
    </citation>
    <scope>NUCLEOTIDE SEQUENCE [LARGE SCALE GENOMIC DNA]</scope>
    <source>
        <strain evidence="6 7">RmlP026</strain>
    </source>
</reference>
<dbReference type="PIRSF" id="PIRSF002741">
    <property type="entry name" value="MppA"/>
    <property type="match status" value="1"/>
</dbReference>
<dbReference type="AlphaFoldDB" id="A0A4V1RV93"/>
<dbReference type="Gene3D" id="3.10.105.10">
    <property type="entry name" value="Dipeptide-binding Protein, Domain 3"/>
    <property type="match status" value="1"/>
</dbReference>
<evidence type="ECO:0000259" key="5">
    <source>
        <dbReference type="Pfam" id="PF00496"/>
    </source>
</evidence>
<evidence type="ECO:0000256" key="2">
    <source>
        <dbReference type="ARBA" id="ARBA00005695"/>
    </source>
</evidence>
<dbReference type="GO" id="GO:0043190">
    <property type="term" value="C:ATP-binding cassette (ABC) transporter complex"/>
    <property type="evidence" value="ECO:0007669"/>
    <property type="project" value="InterPro"/>
</dbReference>
<comment type="caution">
    <text evidence="6">The sequence shown here is derived from an EMBL/GenBank/DDBJ whole genome shotgun (WGS) entry which is preliminary data.</text>
</comment>
<evidence type="ECO:0000256" key="3">
    <source>
        <dbReference type="ARBA" id="ARBA00022729"/>
    </source>
</evidence>
<sequence>MTAIPTLAGRRFRRAALTLLVALGGATGARAAPAIAMHGTPALPEGFAHFPYADPAAPKGGRLRLCLLGTFDSLNPFNLKAGSTAQGLNTMVFEPLMARSQDEPFTLYGLVARGMDTDDARSFATFHLDPLARFSDGVPITADDVRFTFELLKAHGRPQQRQAFGQVKAVATPDALTIRFDLAGLGDRELPLFLGLMPVLPRHGVDAAHFDETTLAPPVASGPYRVAAVDPGTRLVLERNPDYWARDLPTRRGMFNFDRVDIDYYRDANALFEVFKAGLCDFRIETDPARWLTGYDFPALRDGRDLKQAVPLRLPKGMEGFAFNTRRPLFADVRVREAIGDMFDFGWVNRALYGGLYRRTPSFFAESPLSSTGHAADAAEAALLAPYPGAVRADILAGTWKPPAGDGSGRDRAEARRALALLAAAGDKLDGTVMRLPDGAPFRFEIMVVDRRQERLALAFADSLKDIGVDATVRLVDEVQYQRRRQSFDFDMMLGQWIAPASPGAEQRSRWSSAAADQPASFNLPGARSPAVDAALSAILAARSEDDFTAAVRVLDRLLLTGFYIVPLFHTDDQWIAYASWLGRPKEVPLFGFSNVTPIELWWKKRDG</sequence>
<dbReference type="EMBL" id="QYBB01000001">
    <property type="protein sequence ID" value="RYC33854.1"/>
    <property type="molecule type" value="Genomic_DNA"/>
</dbReference>
<dbReference type="GO" id="GO:1904680">
    <property type="term" value="F:peptide transmembrane transporter activity"/>
    <property type="evidence" value="ECO:0007669"/>
    <property type="project" value="TreeGrafter"/>
</dbReference>
<feature type="chain" id="PRO_5020253173" evidence="4">
    <location>
        <begin position="32"/>
        <end position="608"/>
    </location>
</feature>
<dbReference type="GO" id="GO:0042884">
    <property type="term" value="P:microcin transport"/>
    <property type="evidence" value="ECO:0007669"/>
    <property type="project" value="TreeGrafter"/>
</dbReference>
<organism evidence="6 7">
    <name type="scientific">Lichenibacterium minor</name>
    <dbReference type="NCBI Taxonomy" id="2316528"/>
    <lineage>
        <taxon>Bacteria</taxon>
        <taxon>Pseudomonadati</taxon>
        <taxon>Pseudomonadota</taxon>
        <taxon>Alphaproteobacteria</taxon>
        <taxon>Hyphomicrobiales</taxon>
        <taxon>Lichenihabitantaceae</taxon>
        <taxon>Lichenibacterium</taxon>
    </lineage>
</organism>
<comment type="similarity">
    <text evidence="2">Belongs to the bacterial solute-binding protein 5 family.</text>
</comment>
<keyword evidence="3 4" id="KW-0732">Signal</keyword>
<dbReference type="SUPFAM" id="SSF53850">
    <property type="entry name" value="Periplasmic binding protein-like II"/>
    <property type="match status" value="1"/>
</dbReference>
<proteinExistence type="inferred from homology"/>